<evidence type="ECO:0000313" key="5">
    <source>
        <dbReference type="Proteomes" id="UP000247005"/>
    </source>
</evidence>
<comment type="caution">
    <text evidence="3">The sequence shown here is derived from an EMBL/GenBank/DDBJ whole genome shotgun (WGS) entry which is preliminary data.</text>
</comment>
<accession>A0A2P5GMU0</accession>
<proteinExistence type="predicted"/>
<evidence type="ECO:0000313" key="2">
    <source>
        <dbReference type="EMBL" id="POP44692.1"/>
    </source>
</evidence>
<dbReference type="EMBL" id="PQGD01000012">
    <property type="protein sequence ID" value="POP47419.1"/>
    <property type="molecule type" value="Genomic_DNA"/>
</dbReference>
<protein>
    <submittedName>
        <fullName evidence="3">Glycoprotein 3</fullName>
    </submittedName>
</protein>
<dbReference type="RefSeq" id="WP_103676349.1">
    <property type="nucleotide sequence ID" value="NZ_PQGD01000012.1"/>
</dbReference>
<evidence type="ECO:0000313" key="4">
    <source>
        <dbReference type="Proteomes" id="UP000237073"/>
    </source>
</evidence>
<dbReference type="AlphaFoldDB" id="A0A2P5GMU0"/>
<dbReference type="OrthoDB" id="6556162at2"/>
<sequence>MTEKTILPLYLESALGRLDTAKAAHLENAGKLDETETAISRAREQKAELEQENGSSASAWRDAFRAGGAVLTDELKNSHIERVARRELAQECDNLAEVLEYERDRLRGSCDVTAREYRQAHLDVLMQYAGHELDEALKKTCGALVRAMKLKILALDNPLANTTGNQGYVGPETAVMQEVKAWLEQQVSAHHIRLADEPVLYKTGLSSASLPHMEHGLADSLGKRKVHHEKLRQRGADLKARGLLP</sequence>
<feature type="compositionally biased region" description="Basic and acidic residues" evidence="1">
    <location>
        <begin position="232"/>
        <end position="245"/>
    </location>
</feature>
<dbReference type="Proteomes" id="UP000247005">
    <property type="component" value="Unassembled WGS sequence"/>
</dbReference>
<feature type="region of interest" description="Disordered" evidence="1">
    <location>
        <begin position="221"/>
        <end position="245"/>
    </location>
</feature>
<dbReference type="EMBL" id="PQGE01000009">
    <property type="protein sequence ID" value="POP44692.1"/>
    <property type="molecule type" value="Genomic_DNA"/>
</dbReference>
<gene>
    <name evidence="3" type="ORF">CHU32_15570</name>
    <name evidence="2" type="ORF">CHU33_12195</name>
</gene>
<evidence type="ECO:0000256" key="1">
    <source>
        <dbReference type="SAM" id="MobiDB-lite"/>
    </source>
</evidence>
<organism evidence="3 5">
    <name type="scientific">Superficieibacter electus</name>
    <dbReference type="NCBI Taxonomy" id="2022662"/>
    <lineage>
        <taxon>Bacteria</taxon>
        <taxon>Pseudomonadati</taxon>
        <taxon>Pseudomonadota</taxon>
        <taxon>Gammaproteobacteria</taxon>
        <taxon>Enterobacterales</taxon>
        <taxon>Enterobacteriaceae</taxon>
        <taxon>Superficieibacter</taxon>
    </lineage>
</organism>
<keyword evidence="4" id="KW-1185">Reference proteome</keyword>
<evidence type="ECO:0000313" key="3">
    <source>
        <dbReference type="EMBL" id="POP47419.1"/>
    </source>
</evidence>
<dbReference type="Proteomes" id="UP000237073">
    <property type="component" value="Unassembled WGS sequence"/>
</dbReference>
<reference evidence="4 5" key="1">
    <citation type="submission" date="2018-01" db="EMBL/GenBank/DDBJ databases">
        <title>Superficieibacter electus gen. nov., sp. nov., an extended-spectrum beta-lactamase possessing member of the Enterobacteriaceae family, isolated from intensive care unit surfaces.</title>
        <authorList>
            <person name="Potter R.F."/>
            <person name="D'Souza A.W."/>
        </authorList>
    </citation>
    <scope>NUCLEOTIDE SEQUENCE [LARGE SCALE GENOMIC DNA]</scope>
    <source>
        <strain evidence="3 5">BP-1</strain>
        <strain evidence="2 4">BP-2</strain>
    </source>
</reference>
<name>A0A2P5GMU0_9ENTR</name>